<evidence type="ECO:0000313" key="1">
    <source>
        <dbReference type="EMBL" id="MFD1127528.1"/>
    </source>
</evidence>
<proteinExistence type="predicted"/>
<dbReference type="Proteomes" id="UP001597169">
    <property type="component" value="Unassembled WGS sequence"/>
</dbReference>
<evidence type="ECO:0000313" key="2">
    <source>
        <dbReference type="Proteomes" id="UP001597169"/>
    </source>
</evidence>
<comment type="caution">
    <text evidence="1">The sequence shown here is derived from an EMBL/GenBank/DDBJ whole genome shotgun (WGS) entry which is preliminary data.</text>
</comment>
<dbReference type="InterPro" id="IPR027417">
    <property type="entry name" value="P-loop_NTPase"/>
</dbReference>
<dbReference type="EMBL" id="JBHTKX010000001">
    <property type="protein sequence ID" value="MFD1127528.1"/>
    <property type="molecule type" value="Genomic_DNA"/>
</dbReference>
<dbReference type="SUPFAM" id="SSF52540">
    <property type="entry name" value="P-loop containing nucleoside triphosphate hydrolases"/>
    <property type="match status" value="1"/>
</dbReference>
<dbReference type="RefSeq" id="WP_379292286.1">
    <property type="nucleotide sequence ID" value="NZ_JBHTKX010000001.1"/>
</dbReference>
<reference evidence="2" key="1">
    <citation type="journal article" date="2019" name="Int. J. Syst. Evol. Microbiol.">
        <title>The Global Catalogue of Microorganisms (GCM) 10K type strain sequencing project: providing services to taxonomists for standard genome sequencing and annotation.</title>
        <authorList>
            <consortium name="The Broad Institute Genomics Platform"/>
            <consortium name="The Broad Institute Genome Sequencing Center for Infectious Disease"/>
            <person name="Wu L."/>
            <person name="Ma J."/>
        </authorList>
    </citation>
    <scope>NUCLEOTIDE SEQUENCE [LARGE SCALE GENOMIC DNA]</scope>
    <source>
        <strain evidence="2">CCUG 53519</strain>
    </source>
</reference>
<accession>A0ABW3PRZ5</accession>
<evidence type="ECO:0008006" key="3">
    <source>
        <dbReference type="Google" id="ProtNLM"/>
    </source>
</evidence>
<organism evidence="1 2">
    <name type="scientific">Paenibacillus provencensis</name>
    <dbReference type="NCBI Taxonomy" id="441151"/>
    <lineage>
        <taxon>Bacteria</taxon>
        <taxon>Bacillati</taxon>
        <taxon>Bacillota</taxon>
        <taxon>Bacilli</taxon>
        <taxon>Bacillales</taxon>
        <taxon>Paenibacillaceae</taxon>
        <taxon>Paenibacillus</taxon>
    </lineage>
</organism>
<name>A0ABW3PRZ5_9BACL</name>
<protein>
    <recommendedName>
        <fullName evidence="3">Cellulose biosynthesis protein BcsQ</fullName>
    </recommendedName>
</protein>
<dbReference type="Gene3D" id="3.40.50.300">
    <property type="entry name" value="P-loop containing nucleotide triphosphate hydrolases"/>
    <property type="match status" value="1"/>
</dbReference>
<keyword evidence="2" id="KW-1185">Reference proteome</keyword>
<gene>
    <name evidence="1" type="ORF">ACFQ3J_04960</name>
</gene>
<sequence length="286" mass="32115">MVERRTFMGATVVFWSPVSGQAGTTTNLLAAATCMGLEYSARLLLLGHLLSSYAAVERAYFRPAGREDMQNPDTGIDALLRLLKNRKLEPVMLRDYAHPLLRDRLDILPGSIKQEDIFIETAKEWLTPLLAVARRAYDVVLLDGGSGSGSAWDEMLRQQADVWVVCLPQNRLLLERFFQSAEAAMLQGRRTLLVFGQYDPYSTLTSKNLMRQFRIGPTVYPVAHNTGWMDAAQHGEANPFWFRNRKIASGHENHLFVQQVRRLAQAVIESAGARQHLFGGKEGDTP</sequence>